<organism evidence="2 3">
    <name type="scientific">Butyrivibrio hungatei</name>
    <dbReference type="NCBI Taxonomy" id="185008"/>
    <lineage>
        <taxon>Bacteria</taxon>
        <taxon>Bacillati</taxon>
        <taxon>Bacillota</taxon>
        <taxon>Clostridia</taxon>
        <taxon>Lachnospirales</taxon>
        <taxon>Lachnospiraceae</taxon>
        <taxon>Butyrivibrio</taxon>
    </lineage>
</organism>
<evidence type="ECO:0008006" key="4">
    <source>
        <dbReference type="Google" id="ProtNLM"/>
    </source>
</evidence>
<dbReference type="Proteomes" id="UP000183047">
    <property type="component" value="Unassembled WGS sequence"/>
</dbReference>
<keyword evidence="3" id="KW-1185">Reference proteome</keyword>
<name>A0A1G5BA82_9FIRM</name>
<evidence type="ECO:0000313" key="2">
    <source>
        <dbReference type="EMBL" id="SCX87057.1"/>
    </source>
</evidence>
<sequence length="126" mass="15124">MSRRGDIEREIRHNCEKIDDYRSEISDLQEKAEIIKEKERRIRKEVYEPTRSYDITHGDVFRGRLEREVEEYRAEICRRTAMGLGETGKLLSDIQSIIDRIYELIEELEHRNSELEAELCSLEDDY</sequence>
<evidence type="ECO:0000256" key="1">
    <source>
        <dbReference type="SAM" id="Coils"/>
    </source>
</evidence>
<accession>A0A1G5BA82</accession>
<dbReference type="EMBL" id="FMUR01000004">
    <property type="protein sequence ID" value="SCX87057.1"/>
    <property type="molecule type" value="Genomic_DNA"/>
</dbReference>
<protein>
    <recommendedName>
        <fullName evidence="4">DUF5082 domain-containing protein</fullName>
    </recommendedName>
</protein>
<keyword evidence="1" id="KW-0175">Coiled coil</keyword>
<feature type="coiled-coil region" evidence="1">
    <location>
        <begin position="11"/>
        <end position="45"/>
    </location>
</feature>
<feature type="coiled-coil region" evidence="1">
    <location>
        <begin position="91"/>
        <end position="125"/>
    </location>
</feature>
<proteinExistence type="predicted"/>
<dbReference type="RefSeq" id="WP_074461384.1">
    <property type="nucleotide sequence ID" value="NZ_FMUR01000004.1"/>
</dbReference>
<evidence type="ECO:0000313" key="3">
    <source>
        <dbReference type="Proteomes" id="UP000183047"/>
    </source>
</evidence>
<dbReference type="OrthoDB" id="2007625at2"/>
<dbReference type="AlphaFoldDB" id="A0A1G5BA82"/>
<gene>
    <name evidence="2" type="ORF">SAMN02910451_00613</name>
</gene>
<reference evidence="3" key="1">
    <citation type="submission" date="2016-10" db="EMBL/GenBank/DDBJ databases">
        <authorList>
            <person name="Varghese N."/>
            <person name="Submissions S."/>
        </authorList>
    </citation>
    <scope>NUCLEOTIDE SEQUENCE [LARGE SCALE GENOMIC DNA]</scope>
    <source>
        <strain evidence="3">XBD2006</strain>
    </source>
</reference>